<reference evidence="3" key="1">
    <citation type="submission" date="2021-01" db="EMBL/GenBank/DDBJ databases">
        <authorList>
            <person name="Corre E."/>
            <person name="Pelletier E."/>
            <person name="Niang G."/>
            <person name="Scheremetjew M."/>
            <person name="Finn R."/>
            <person name="Kale V."/>
            <person name="Holt S."/>
            <person name="Cochrane G."/>
            <person name="Meng A."/>
            <person name="Brown T."/>
            <person name="Cohen L."/>
        </authorList>
    </citation>
    <scope>NUCLEOTIDE SEQUENCE</scope>
    <source>
        <strain evidence="3">GSBS06</strain>
    </source>
</reference>
<dbReference type="PANTHER" id="PTHR12409">
    <property type="entry name" value="PREFOLDIN SUBUNIT 3"/>
    <property type="match status" value="1"/>
</dbReference>
<dbReference type="EMBL" id="HBIN01007714">
    <property type="protein sequence ID" value="CAE0435395.1"/>
    <property type="molecule type" value="Transcribed_RNA"/>
</dbReference>
<dbReference type="GO" id="GO:0007021">
    <property type="term" value="P:tubulin complex assembly"/>
    <property type="evidence" value="ECO:0007669"/>
    <property type="project" value="TreeGrafter"/>
</dbReference>
<evidence type="ECO:0008006" key="4">
    <source>
        <dbReference type="Google" id="ProtNLM"/>
    </source>
</evidence>
<dbReference type="GO" id="GO:0015631">
    <property type="term" value="F:tubulin binding"/>
    <property type="evidence" value="ECO:0007669"/>
    <property type="project" value="TreeGrafter"/>
</dbReference>
<name>A0A7S3PCF3_9STRA</name>
<organism evidence="3">
    <name type="scientific">Aplanochytrium stocchinoi</name>
    <dbReference type="NCBI Taxonomy" id="215587"/>
    <lineage>
        <taxon>Eukaryota</taxon>
        <taxon>Sar</taxon>
        <taxon>Stramenopiles</taxon>
        <taxon>Bigyra</taxon>
        <taxon>Labyrinthulomycetes</taxon>
        <taxon>Thraustochytrida</taxon>
        <taxon>Thraustochytriidae</taxon>
        <taxon>Aplanochytrium</taxon>
    </lineage>
</organism>
<evidence type="ECO:0000256" key="1">
    <source>
        <dbReference type="ARBA" id="ARBA00010048"/>
    </source>
</evidence>
<dbReference type="GO" id="GO:0006457">
    <property type="term" value="P:protein folding"/>
    <property type="evidence" value="ECO:0007669"/>
    <property type="project" value="InterPro"/>
</dbReference>
<dbReference type="AlphaFoldDB" id="A0A7S3PCF3"/>
<accession>A0A7S3PCF3</accession>
<dbReference type="GO" id="GO:0016272">
    <property type="term" value="C:prefoldin complex"/>
    <property type="evidence" value="ECO:0007669"/>
    <property type="project" value="InterPro"/>
</dbReference>
<evidence type="ECO:0000256" key="2">
    <source>
        <dbReference type="ARBA" id="ARBA00023186"/>
    </source>
</evidence>
<comment type="similarity">
    <text evidence="1">Belongs to the prefoldin subunit alpha family.</text>
</comment>
<proteinExistence type="inferred from homology"/>
<dbReference type="GO" id="GO:0007017">
    <property type="term" value="P:microtubule-based process"/>
    <property type="evidence" value="ECO:0007669"/>
    <property type="project" value="TreeGrafter"/>
</dbReference>
<dbReference type="GO" id="GO:0005737">
    <property type="term" value="C:cytoplasm"/>
    <property type="evidence" value="ECO:0007669"/>
    <property type="project" value="TreeGrafter"/>
</dbReference>
<dbReference type="SUPFAM" id="SSF46579">
    <property type="entry name" value="Prefoldin"/>
    <property type="match status" value="1"/>
</dbReference>
<dbReference type="InterPro" id="IPR016655">
    <property type="entry name" value="PFD3"/>
</dbReference>
<dbReference type="Gene3D" id="1.10.287.370">
    <property type="match status" value="1"/>
</dbReference>
<keyword evidence="2" id="KW-0143">Chaperone</keyword>
<evidence type="ECO:0000313" key="3">
    <source>
        <dbReference type="EMBL" id="CAE0435395.1"/>
    </source>
</evidence>
<dbReference type="Pfam" id="PF02996">
    <property type="entry name" value="Prefoldin"/>
    <property type="match status" value="1"/>
</dbReference>
<sequence length="111" mass="12741">MIKFLKKKAEDSEEVKTEFKLSDNVYADSIIDADNDTVGLWLGAGVMLEYTYDDATALLTKNLEAAKLQKKTHQEDLDFLKDQIVTTEVSIARVYNHDVKIRREMKGKEKE</sequence>
<dbReference type="InterPro" id="IPR009053">
    <property type="entry name" value="Prefoldin"/>
</dbReference>
<protein>
    <recommendedName>
        <fullName evidence="4">Prefoldin subunit 3</fullName>
    </recommendedName>
</protein>
<dbReference type="InterPro" id="IPR004127">
    <property type="entry name" value="Prefoldin_subunit_alpha"/>
</dbReference>
<gene>
    <name evidence="3" type="ORF">ASTO00021_LOCUS5675</name>
</gene>
<dbReference type="PANTHER" id="PTHR12409:SF0">
    <property type="entry name" value="PREFOLDIN SUBUNIT 3"/>
    <property type="match status" value="1"/>
</dbReference>
<dbReference type="CDD" id="cd23156">
    <property type="entry name" value="Prefoldin_3"/>
    <property type="match status" value="1"/>
</dbReference>